<comment type="function">
    <text evidence="7">SbcCD cleaves DNA hairpin structures. These structures can inhibit DNA replication and are intermediates in certain DNA recombination reactions. The complex acts as a 3'-&gt;5' double strand exonuclease that can open hairpins. It also has a 5' single-strand endonuclease activity.</text>
</comment>
<dbReference type="PANTHER" id="PTHR30337:SF0">
    <property type="entry name" value="NUCLEASE SBCCD SUBUNIT D"/>
    <property type="match status" value="1"/>
</dbReference>
<dbReference type="Pfam" id="PF12320">
    <property type="entry name" value="SbcD_C"/>
    <property type="match status" value="1"/>
</dbReference>
<dbReference type="NCBIfam" id="TIGR00619">
    <property type="entry name" value="sbcd"/>
    <property type="match status" value="1"/>
</dbReference>
<evidence type="ECO:0000259" key="9">
    <source>
        <dbReference type="Pfam" id="PF12320"/>
    </source>
</evidence>
<organism evidence="10 11">
    <name type="scientific">Peptococcus niger</name>
    <dbReference type="NCBI Taxonomy" id="2741"/>
    <lineage>
        <taxon>Bacteria</taxon>
        <taxon>Bacillati</taxon>
        <taxon>Bacillota</taxon>
        <taxon>Clostridia</taxon>
        <taxon>Eubacteriales</taxon>
        <taxon>Peptococcaceae</taxon>
        <taxon>Peptococcus</taxon>
    </lineage>
</organism>
<dbReference type="GO" id="GO:0004519">
    <property type="term" value="F:endonuclease activity"/>
    <property type="evidence" value="ECO:0007669"/>
    <property type="project" value="UniProtKB-KW"/>
</dbReference>
<name>A0A1G6WFH9_PEPNI</name>
<comment type="subunit">
    <text evidence="2 7">Heterodimer of SbcC and SbcD.</text>
</comment>
<evidence type="ECO:0000256" key="3">
    <source>
        <dbReference type="ARBA" id="ARBA00013365"/>
    </source>
</evidence>
<dbReference type="InterPro" id="IPR004843">
    <property type="entry name" value="Calcineurin-like_PHP"/>
</dbReference>
<dbReference type="Proteomes" id="UP000198995">
    <property type="component" value="Unassembled WGS sequence"/>
</dbReference>
<dbReference type="InterPro" id="IPR029052">
    <property type="entry name" value="Metallo-depent_PP-like"/>
</dbReference>
<keyword evidence="4 7" id="KW-0540">Nuclease</keyword>
<dbReference type="GO" id="GO:0008408">
    <property type="term" value="F:3'-5' exonuclease activity"/>
    <property type="evidence" value="ECO:0007669"/>
    <property type="project" value="InterPro"/>
</dbReference>
<protein>
    <recommendedName>
        <fullName evidence="3 7">Nuclease SbcCD subunit D</fullName>
    </recommendedName>
</protein>
<keyword evidence="5 7" id="KW-0378">Hydrolase</keyword>
<evidence type="ECO:0000256" key="4">
    <source>
        <dbReference type="ARBA" id="ARBA00022722"/>
    </source>
</evidence>
<proteinExistence type="inferred from homology"/>
<dbReference type="EMBL" id="FNAF01000005">
    <property type="protein sequence ID" value="SDD64524.1"/>
    <property type="molecule type" value="Genomic_DNA"/>
</dbReference>
<evidence type="ECO:0000256" key="2">
    <source>
        <dbReference type="ARBA" id="ARBA00011322"/>
    </source>
</evidence>
<feature type="domain" description="Calcineurin-like phosphoesterase" evidence="8">
    <location>
        <begin position="1"/>
        <end position="220"/>
    </location>
</feature>
<dbReference type="GO" id="GO:0006260">
    <property type="term" value="P:DNA replication"/>
    <property type="evidence" value="ECO:0007669"/>
    <property type="project" value="UniProtKB-KW"/>
</dbReference>
<reference evidence="10 11" key="1">
    <citation type="submission" date="2016-10" db="EMBL/GenBank/DDBJ databases">
        <authorList>
            <person name="de Groot N.N."/>
        </authorList>
    </citation>
    <scope>NUCLEOTIDE SEQUENCE [LARGE SCALE GENOMIC DNA]</scope>
    <source>
        <strain evidence="10 11">DSM 20475</strain>
    </source>
</reference>
<dbReference type="InterPro" id="IPR004593">
    <property type="entry name" value="SbcD"/>
</dbReference>
<dbReference type="InterPro" id="IPR050535">
    <property type="entry name" value="DNA_Repair-Maintenance_Comp"/>
</dbReference>
<keyword evidence="7" id="KW-0255">Endonuclease</keyword>
<evidence type="ECO:0000313" key="11">
    <source>
        <dbReference type="Proteomes" id="UP000198995"/>
    </source>
</evidence>
<feature type="domain" description="Nuclease SbcCD subunit D C-terminal" evidence="9">
    <location>
        <begin position="269"/>
        <end position="358"/>
    </location>
</feature>
<evidence type="ECO:0000256" key="1">
    <source>
        <dbReference type="ARBA" id="ARBA00010555"/>
    </source>
</evidence>
<dbReference type="CDD" id="cd00840">
    <property type="entry name" value="MPP_Mre11_N"/>
    <property type="match status" value="1"/>
</dbReference>
<evidence type="ECO:0000256" key="6">
    <source>
        <dbReference type="ARBA" id="ARBA00022839"/>
    </source>
</evidence>
<dbReference type="OrthoDB" id="9773856at2"/>
<keyword evidence="6 7" id="KW-0269">Exonuclease</keyword>
<dbReference type="Gene3D" id="3.60.21.10">
    <property type="match status" value="1"/>
</dbReference>
<keyword evidence="11" id="KW-1185">Reference proteome</keyword>
<dbReference type="PANTHER" id="PTHR30337">
    <property type="entry name" value="COMPONENT OF ATP-DEPENDENT DSDNA EXONUCLEASE"/>
    <property type="match status" value="1"/>
</dbReference>
<dbReference type="Pfam" id="PF00149">
    <property type="entry name" value="Metallophos"/>
    <property type="match status" value="1"/>
</dbReference>
<evidence type="ECO:0000256" key="5">
    <source>
        <dbReference type="ARBA" id="ARBA00022801"/>
    </source>
</evidence>
<keyword evidence="7" id="KW-0233">DNA recombination</keyword>
<evidence type="ECO:0000259" key="8">
    <source>
        <dbReference type="Pfam" id="PF00149"/>
    </source>
</evidence>
<dbReference type="SUPFAM" id="SSF56300">
    <property type="entry name" value="Metallo-dependent phosphatases"/>
    <property type="match status" value="1"/>
</dbReference>
<keyword evidence="7" id="KW-0235">DNA replication</keyword>
<gene>
    <name evidence="7" type="primary">sbcD</name>
    <name evidence="10" type="ORF">SAMN04489866_10535</name>
</gene>
<dbReference type="STRING" id="2741.SAMN04489866_10535"/>
<sequence>MKLFHLADLHIGKKVNGFDLLEDQAHVLDQVMAHIEAEKPDGLILAGDLYDRRNPNPEAVNLFDQFLAETILAHQVPVLAIGGNHDSGDRLNFASGILAHAGLHLAGRLSLPVPRVRLQDAYGPVDVHLLPYADGAFLAHLDEAYAGMPYPEAMAQLLADLTLDPAARQVLVAHGMVTYAGGAPEESDSERELTVGGTEYWTADALGRFDYVALGHLHRPQTAGQAQIRYAGSLLPYSFSEEKQAKSLTVVELDADGFAGTRTLPLRPLHAMHTVRGDLADLLTALPEGVAPTDYLRVVLTDTGDVLDAMARLRRSYPNVMALERDRRIQARSREQALATGERLTPLAYAEGFYEAMTGQPVDDGVRAVLAAAWQRAREEEE</sequence>
<evidence type="ECO:0000256" key="7">
    <source>
        <dbReference type="RuleBase" id="RU363069"/>
    </source>
</evidence>
<dbReference type="AlphaFoldDB" id="A0A1G6WFH9"/>
<dbReference type="GO" id="GO:0006310">
    <property type="term" value="P:DNA recombination"/>
    <property type="evidence" value="ECO:0007669"/>
    <property type="project" value="UniProtKB-KW"/>
</dbReference>
<accession>A0A1G6WFH9</accession>
<dbReference type="InterPro" id="IPR041796">
    <property type="entry name" value="Mre11_N"/>
</dbReference>
<dbReference type="InterPro" id="IPR026843">
    <property type="entry name" value="SbcD_C"/>
</dbReference>
<comment type="similarity">
    <text evidence="1 7">Belongs to the SbcD family.</text>
</comment>
<evidence type="ECO:0000313" key="10">
    <source>
        <dbReference type="EMBL" id="SDD64524.1"/>
    </source>
</evidence>
<dbReference type="RefSeq" id="WP_091791710.1">
    <property type="nucleotide sequence ID" value="NZ_FNAF01000005.1"/>
</dbReference>